<protein>
    <recommendedName>
        <fullName evidence="10">Sm protein B</fullName>
    </recommendedName>
</protein>
<dbReference type="InterPro" id="IPR001163">
    <property type="entry name" value="Sm_dom_euk/arc"/>
</dbReference>
<feature type="region of interest" description="Disordered" evidence="11">
    <location>
        <begin position="114"/>
        <end position="192"/>
    </location>
</feature>
<dbReference type="GO" id="GO:0046540">
    <property type="term" value="C:U4/U6 x U5 tri-snRNP complex"/>
    <property type="evidence" value="ECO:0007669"/>
    <property type="project" value="TreeGrafter"/>
</dbReference>
<evidence type="ECO:0000256" key="2">
    <source>
        <dbReference type="ARBA" id="ARBA00004496"/>
    </source>
</evidence>
<dbReference type="PROSITE" id="PS52002">
    <property type="entry name" value="SM"/>
    <property type="match status" value="1"/>
</dbReference>
<keyword evidence="5" id="KW-0507">mRNA processing</keyword>
<feature type="compositionally biased region" description="Pro residues" evidence="11">
    <location>
        <begin position="139"/>
        <end position="152"/>
    </location>
</feature>
<name>A0AAV8Y7V9_9CUCU</name>
<evidence type="ECO:0000256" key="7">
    <source>
        <dbReference type="ARBA" id="ARBA00023187"/>
    </source>
</evidence>
<dbReference type="EMBL" id="JAPWTK010000160">
    <property type="protein sequence ID" value="KAJ8947477.1"/>
    <property type="molecule type" value="Genomic_DNA"/>
</dbReference>
<dbReference type="GO" id="GO:0071013">
    <property type="term" value="C:catalytic step 2 spliceosome"/>
    <property type="evidence" value="ECO:0007669"/>
    <property type="project" value="TreeGrafter"/>
</dbReference>
<evidence type="ECO:0000256" key="1">
    <source>
        <dbReference type="ARBA" id="ARBA00004123"/>
    </source>
</evidence>
<keyword evidence="4" id="KW-0963">Cytoplasm</keyword>
<evidence type="ECO:0000256" key="10">
    <source>
        <dbReference type="ARBA" id="ARBA00041355"/>
    </source>
</evidence>
<evidence type="ECO:0000313" key="13">
    <source>
        <dbReference type="EMBL" id="KAJ8947477.1"/>
    </source>
</evidence>
<keyword evidence="9" id="KW-0687">Ribonucleoprotein</keyword>
<feature type="compositionally biased region" description="Pro residues" evidence="11">
    <location>
        <begin position="166"/>
        <end position="192"/>
    </location>
</feature>
<dbReference type="SMART" id="SM00651">
    <property type="entry name" value="Sm"/>
    <property type="match status" value="1"/>
</dbReference>
<dbReference type="AlphaFoldDB" id="A0AAV8Y7V9"/>
<dbReference type="GO" id="GO:0005687">
    <property type="term" value="C:U4 snRNP"/>
    <property type="evidence" value="ECO:0007669"/>
    <property type="project" value="TreeGrafter"/>
</dbReference>
<comment type="caution">
    <text evidence="13">The sequence shown here is derived from an EMBL/GenBank/DDBJ whole genome shotgun (WGS) entry which is preliminary data.</text>
</comment>
<evidence type="ECO:0000256" key="5">
    <source>
        <dbReference type="ARBA" id="ARBA00022664"/>
    </source>
</evidence>
<dbReference type="GO" id="GO:0003723">
    <property type="term" value="F:RNA binding"/>
    <property type="evidence" value="ECO:0007669"/>
    <property type="project" value="UniProtKB-KW"/>
</dbReference>
<feature type="domain" description="Sm" evidence="12">
    <location>
        <begin position="4"/>
        <end position="65"/>
    </location>
</feature>
<dbReference type="GO" id="GO:0005682">
    <property type="term" value="C:U5 snRNP"/>
    <property type="evidence" value="ECO:0007669"/>
    <property type="project" value="TreeGrafter"/>
</dbReference>
<gene>
    <name evidence="13" type="ORF">NQ318_009780</name>
</gene>
<reference evidence="13" key="1">
    <citation type="journal article" date="2023" name="Insect Mol. Biol.">
        <title>Genome sequencing provides insights into the evolution of gene families encoding plant cell wall-degrading enzymes in longhorned beetles.</title>
        <authorList>
            <person name="Shin N.R."/>
            <person name="Okamura Y."/>
            <person name="Kirsch R."/>
            <person name="Pauchet Y."/>
        </authorList>
    </citation>
    <scope>NUCLEOTIDE SEQUENCE</scope>
    <source>
        <strain evidence="13">AMC_N1</strain>
    </source>
</reference>
<dbReference type="InterPro" id="IPR050914">
    <property type="entry name" value="snRNP_SmB/NAA38-like"/>
</dbReference>
<dbReference type="PANTHER" id="PTHR10701">
    <property type="entry name" value="SMALL NUCLEAR RIBONUCLEOPROTEIN-ASSOCIATED PROTEIN B AND N"/>
    <property type="match status" value="1"/>
</dbReference>
<dbReference type="GO" id="GO:0005685">
    <property type="term" value="C:U1 snRNP"/>
    <property type="evidence" value="ECO:0007669"/>
    <property type="project" value="TreeGrafter"/>
</dbReference>
<dbReference type="GO" id="GO:0000398">
    <property type="term" value="P:mRNA splicing, via spliceosome"/>
    <property type="evidence" value="ECO:0007669"/>
    <property type="project" value="TreeGrafter"/>
</dbReference>
<dbReference type="GO" id="GO:0005686">
    <property type="term" value="C:U2 snRNP"/>
    <property type="evidence" value="ECO:0007669"/>
    <property type="project" value="TreeGrafter"/>
</dbReference>
<dbReference type="InterPro" id="IPR010920">
    <property type="entry name" value="LSM_dom_sf"/>
</dbReference>
<dbReference type="PANTHER" id="PTHR10701:SF0">
    <property type="entry name" value="SMALL NUCLEAR RIBONUCLEOPROTEIN-ASSOCIATED PROTEIN B"/>
    <property type="match status" value="1"/>
</dbReference>
<dbReference type="CDD" id="cd01717">
    <property type="entry name" value="Sm_B"/>
    <property type="match status" value="1"/>
</dbReference>
<evidence type="ECO:0000259" key="12">
    <source>
        <dbReference type="PROSITE" id="PS52002"/>
    </source>
</evidence>
<dbReference type="InterPro" id="IPR047575">
    <property type="entry name" value="Sm"/>
</dbReference>
<keyword evidence="14" id="KW-1185">Reference proteome</keyword>
<accession>A0AAV8Y7V9</accession>
<dbReference type="GO" id="GO:0005737">
    <property type="term" value="C:cytoplasm"/>
    <property type="evidence" value="ECO:0007669"/>
    <property type="project" value="UniProtKB-SubCell"/>
</dbReference>
<evidence type="ECO:0000256" key="9">
    <source>
        <dbReference type="ARBA" id="ARBA00023274"/>
    </source>
</evidence>
<dbReference type="Gene3D" id="2.30.30.100">
    <property type="match status" value="1"/>
</dbReference>
<keyword evidence="8" id="KW-0539">Nucleus</keyword>
<dbReference type="GO" id="GO:0071004">
    <property type="term" value="C:U2-type prespliceosome"/>
    <property type="evidence" value="ECO:0007669"/>
    <property type="project" value="TreeGrafter"/>
</dbReference>
<evidence type="ECO:0000256" key="4">
    <source>
        <dbReference type="ARBA" id="ARBA00022490"/>
    </source>
</evidence>
<keyword evidence="7" id="KW-0508">mRNA splicing</keyword>
<evidence type="ECO:0000313" key="14">
    <source>
        <dbReference type="Proteomes" id="UP001162162"/>
    </source>
</evidence>
<keyword evidence="6" id="KW-0694">RNA-binding</keyword>
<comment type="similarity">
    <text evidence="3">Belongs to the snRNP SmB/SmN family.</text>
</comment>
<organism evidence="13 14">
    <name type="scientific">Aromia moschata</name>
    <dbReference type="NCBI Taxonomy" id="1265417"/>
    <lineage>
        <taxon>Eukaryota</taxon>
        <taxon>Metazoa</taxon>
        <taxon>Ecdysozoa</taxon>
        <taxon>Arthropoda</taxon>
        <taxon>Hexapoda</taxon>
        <taxon>Insecta</taxon>
        <taxon>Pterygota</taxon>
        <taxon>Neoptera</taxon>
        <taxon>Endopterygota</taxon>
        <taxon>Coleoptera</taxon>
        <taxon>Polyphaga</taxon>
        <taxon>Cucujiformia</taxon>
        <taxon>Chrysomeloidea</taxon>
        <taxon>Cerambycidae</taxon>
        <taxon>Cerambycinae</taxon>
        <taxon>Callichromatini</taxon>
        <taxon>Aromia</taxon>
    </lineage>
</organism>
<evidence type="ECO:0000256" key="6">
    <source>
        <dbReference type="ARBA" id="ARBA00022884"/>
    </source>
</evidence>
<dbReference type="Proteomes" id="UP001162162">
    <property type="component" value="Unassembled WGS sequence"/>
</dbReference>
<evidence type="ECO:0000256" key="11">
    <source>
        <dbReference type="SAM" id="MobiDB-lite"/>
    </source>
</evidence>
<dbReference type="SUPFAM" id="SSF50182">
    <property type="entry name" value="Sm-like ribonucleoproteins"/>
    <property type="match status" value="1"/>
</dbReference>
<evidence type="ECO:0000256" key="3">
    <source>
        <dbReference type="ARBA" id="ARBA00009123"/>
    </source>
</evidence>
<proteinExistence type="inferred from homology"/>
<evidence type="ECO:0000256" key="8">
    <source>
        <dbReference type="ARBA" id="ARBA00023242"/>
    </source>
</evidence>
<dbReference type="GO" id="GO:0070990">
    <property type="term" value="F:snRNP binding"/>
    <property type="evidence" value="ECO:0007669"/>
    <property type="project" value="TreeGrafter"/>
</dbReference>
<sequence>MTIGKNNKMIQHINYRVRVTLQDSRTFIGTFKAFDKHMNMILGDCEEFRKIKPKNSKVEREEKRSFRLRLITWREHRATPGPGIGRASGRGMPAGMGGVPVGLQGPVRGVGGPSQQVMTPGGRGQVSAPPQMNQGPPRMGGPPPGMMGPPPGMMGMPPQMGMGRGGPPPPMGMRGPPPGMMRGGPPGPPRPY</sequence>
<dbReference type="Pfam" id="PF01423">
    <property type="entry name" value="LSM"/>
    <property type="match status" value="1"/>
</dbReference>
<comment type="subcellular location">
    <subcellularLocation>
        <location evidence="2">Cytoplasm</location>
    </subcellularLocation>
    <subcellularLocation>
        <location evidence="1">Nucleus</location>
    </subcellularLocation>
</comment>